<dbReference type="GO" id="GO:0005524">
    <property type="term" value="F:ATP binding"/>
    <property type="evidence" value="ECO:0007669"/>
    <property type="project" value="UniProtKB-UniRule"/>
</dbReference>
<evidence type="ECO:0000256" key="1">
    <source>
        <dbReference type="ARBA" id="ARBA00022741"/>
    </source>
</evidence>
<evidence type="ECO:0000313" key="12">
    <source>
        <dbReference type="Proteomes" id="UP000030746"/>
    </source>
</evidence>
<comment type="similarity">
    <text evidence="6">Belongs to the DEAD box helicase family.</text>
</comment>
<comment type="catalytic activity">
    <reaction evidence="7">
        <text>ATP + H2O = ADP + phosphate + H(+)</text>
        <dbReference type="Rhea" id="RHEA:13065"/>
        <dbReference type="ChEBI" id="CHEBI:15377"/>
        <dbReference type="ChEBI" id="CHEBI:15378"/>
        <dbReference type="ChEBI" id="CHEBI:30616"/>
        <dbReference type="ChEBI" id="CHEBI:43474"/>
        <dbReference type="ChEBI" id="CHEBI:456216"/>
        <dbReference type="EC" id="3.6.4.13"/>
    </reaction>
</comment>
<name>V4B429_LOTGI</name>
<dbReference type="RefSeq" id="XP_009043753.1">
    <property type="nucleotide sequence ID" value="XM_009045505.1"/>
</dbReference>
<evidence type="ECO:0000259" key="9">
    <source>
        <dbReference type="PROSITE" id="PS51192"/>
    </source>
</evidence>
<sequence>MEAWKNLFVPTPVLWALKSENMVAPTSIQALSIPHAIRDRLDILGAAETGSGKTLAFSIPILHHVLQHQETINSSKNNNIDDNGDNSQGQDNDENTSNDNSDNYDKSDNEVESVDLNELMMEMSDVPDDDDDDDDDDNDSGVEDDEVYDSPPEEVDEEFMHNIVLDPKSTTVKTDKPLIALILEPTRELAIQVKNHIQKAAKYINVQIATVVGGMAPQKQRRILSHCPEIIIATPGRLWELLQEVNPHLIKIPTVKVLVVDEADRMVEKGHFEELSKLFEFMKENVESRLKRQTLVFSATLTMIHQGPNRRLKKKKKKVDPEDKLGLLMQHIGVKQKKKVIDLTNKTGTAGGLTEARINCAKDEKHMMMMMMSRSFCFYSYVKFYLKQKMCFAILKMIFIVLSLKFPGNSDGFLLASDVAARGLDIPNVQHVIHYQVPRTIENYVHRSGRTARANQEGLSVMLISQDDVQNYRKIIKNLNRDEELPVFPVEYQYIPLLKAQLRQALEIDKLDHRFTKVKRQNDWFSKAAEEMEIDIEDEKLLVDLGDSEEQRRHGVKLEQLRSSLKQSLKQPLAPKTFSGKYPTKMGK</sequence>
<feature type="domain" description="Helicase C-terminal" evidence="10">
    <location>
        <begin position="274"/>
        <end position="496"/>
    </location>
</feature>
<feature type="region of interest" description="Disordered" evidence="8">
    <location>
        <begin position="567"/>
        <end position="588"/>
    </location>
</feature>
<dbReference type="AlphaFoldDB" id="V4B429"/>
<keyword evidence="5 7" id="KW-0694">RNA-binding</keyword>
<dbReference type="InterPro" id="IPR014001">
    <property type="entry name" value="Helicase_ATP-bd"/>
</dbReference>
<dbReference type="OMA" id="QMIQKAR"/>
<dbReference type="GO" id="GO:0016787">
    <property type="term" value="F:hydrolase activity"/>
    <property type="evidence" value="ECO:0007669"/>
    <property type="project" value="UniProtKB-KW"/>
</dbReference>
<keyword evidence="2 6" id="KW-0378">Hydrolase</keyword>
<dbReference type="SUPFAM" id="SSF52540">
    <property type="entry name" value="P-loop containing nucleoside triphosphate hydrolases"/>
    <property type="match status" value="2"/>
</dbReference>
<feature type="non-terminal residue" evidence="11">
    <location>
        <position position="588"/>
    </location>
</feature>
<dbReference type="PROSITE" id="PS51192">
    <property type="entry name" value="HELICASE_ATP_BIND_1"/>
    <property type="match status" value="1"/>
</dbReference>
<keyword evidence="3 6" id="KW-0347">Helicase</keyword>
<dbReference type="CDD" id="cd18787">
    <property type="entry name" value="SF2_C_DEAD"/>
    <property type="match status" value="1"/>
</dbReference>
<evidence type="ECO:0000256" key="7">
    <source>
        <dbReference type="RuleBase" id="RU365068"/>
    </source>
</evidence>
<protein>
    <recommendedName>
        <fullName evidence="7">ATP-dependent RNA helicase</fullName>
        <ecNumber evidence="7">3.6.4.13</ecNumber>
    </recommendedName>
</protein>
<accession>V4B429</accession>
<evidence type="ECO:0000256" key="6">
    <source>
        <dbReference type="RuleBase" id="RU000492"/>
    </source>
</evidence>
<evidence type="ECO:0000256" key="5">
    <source>
        <dbReference type="ARBA" id="ARBA00022884"/>
    </source>
</evidence>
<dbReference type="GO" id="GO:0003723">
    <property type="term" value="F:RNA binding"/>
    <property type="evidence" value="ECO:0007669"/>
    <property type="project" value="UniProtKB-UniRule"/>
</dbReference>
<comment type="domain">
    <text evidence="7">The Q motif is unique to and characteristic of the DEAD box family of RNA helicases and controls ATP binding and hydrolysis.</text>
</comment>
<comment type="function">
    <text evidence="7">RNA helicase.</text>
</comment>
<evidence type="ECO:0000313" key="11">
    <source>
        <dbReference type="EMBL" id="ESP05208.1"/>
    </source>
</evidence>
<dbReference type="InterPro" id="IPR027417">
    <property type="entry name" value="P-loop_NTPase"/>
</dbReference>
<evidence type="ECO:0000256" key="2">
    <source>
        <dbReference type="ARBA" id="ARBA00022801"/>
    </source>
</evidence>
<keyword evidence="1 6" id="KW-0547">Nucleotide-binding</keyword>
<dbReference type="InterPro" id="IPR011545">
    <property type="entry name" value="DEAD/DEAH_box_helicase_dom"/>
</dbReference>
<dbReference type="Proteomes" id="UP000030746">
    <property type="component" value="Unassembled WGS sequence"/>
</dbReference>
<dbReference type="GeneID" id="20251208"/>
<dbReference type="CDD" id="cd17946">
    <property type="entry name" value="DEADc_DDX24"/>
    <property type="match status" value="1"/>
</dbReference>
<dbReference type="Gene3D" id="3.40.50.300">
    <property type="entry name" value="P-loop containing nucleotide triphosphate hydrolases"/>
    <property type="match status" value="2"/>
</dbReference>
<feature type="domain" description="Helicase ATP-binding" evidence="9">
    <location>
        <begin position="34"/>
        <end position="319"/>
    </location>
</feature>
<dbReference type="HOGENOM" id="CLU_003041_13_2_1"/>
<dbReference type="STRING" id="225164.V4B429"/>
<feature type="region of interest" description="Disordered" evidence="8">
    <location>
        <begin position="124"/>
        <end position="155"/>
    </location>
</feature>
<feature type="compositionally biased region" description="Low complexity" evidence="8">
    <location>
        <begin position="74"/>
        <end position="90"/>
    </location>
</feature>
<dbReference type="Pfam" id="PF00270">
    <property type="entry name" value="DEAD"/>
    <property type="match status" value="1"/>
</dbReference>
<dbReference type="EC" id="3.6.4.13" evidence="7"/>
<dbReference type="PROSITE" id="PS00039">
    <property type="entry name" value="DEAD_ATP_HELICASE"/>
    <property type="match status" value="1"/>
</dbReference>
<organism evidence="11 12">
    <name type="scientific">Lottia gigantea</name>
    <name type="common">Giant owl limpet</name>
    <dbReference type="NCBI Taxonomy" id="225164"/>
    <lineage>
        <taxon>Eukaryota</taxon>
        <taxon>Metazoa</taxon>
        <taxon>Spiralia</taxon>
        <taxon>Lophotrochozoa</taxon>
        <taxon>Mollusca</taxon>
        <taxon>Gastropoda</taxon>
        <taxon>Patellogastropoda</taxon>
        <taxon>Lottioidea</taxon>
        <taxon>Lottiidae</taxon>
        <taxon>Lottia</taxon>
    </lineage>
</organism>
<keyword evidence="4 6" id="KW-0067">ATP-binding</keyword>
<evidence type="ECO:0000256" key="8">
    <source>
        <dbReference type="SAM" id="MobiDB-lite"/>
    </source>
</evidence>
<dbReference type="GO" id="GO:0003724">
    <property type="term" value="F:RNA helicase activity"/>
    <property type="evidence" value="ECO:0007669"/>
    <property type="project" value="UniProtKB-EC"/>
</dbReference>
<keyword evidence="12" id="KW-1185">Reference proteome</keyword>
<evidence type="ECO:0000256" key="3">
    <source>
        <dbReference type="ARBA" id="ARBA00022806"/>
    </source>
</evidence>
<feature type="compositionally biased region" description="Acidic residues" evidence="8">
    <location>
        <begin position="125"/>
        <end position="155"/>
    </location>
</feature>
<dbReference type="CTD" id="20251208"/>
<proteinExistence type="inferred from homology"/>
<dbReference type="EMBL" id="KB199650">
    <property type="protein sequence ID" value="ESP05208.1"/>
    <property type="molecule type" value="Genomic_DNA"/>
</dbReference>
<dbReference type="PANTHER" id="PTHR24031">
    <property type="entry name" value="RNA HELICASE"/>
    <property type="match status" value="1"/>
</dbReference>
<reference evidence="11 12" key="1">
    <citation type="journal article" date="2013" name="Nature">
        <title>Insights into bilaterian evolution from three spiralian genomes.</title>
        <authorList>
            <person name="Simakov O."/>
            <person name="Marletaz F."/>
            <person name="Cho S.J."/>
            <person name="Edsinger-Gonzales E."/>
            <person name="Havlak P."/>
            <person name="Hellsten U."/>
            <person name="Kuo D.H."/>
            <person name="Larsson T."/>
            <person name="Lv J."/>
            <person name="Arendt D."/>
            <person name="Savage R."/>
            <person name="Osoegawa K."/>
            <person name="de Jong P."/>
            <person name="Grimwood J."/>
            <person name="Chapman J.A."/>
            <person name="Shapiro H."/>
            <person name="Aerts A."/>
            <person name="Otillar R.P."/>
            <person name="Terry A.Y."/>
            <person name="Boore J.L."/>
            <person name="Grigoriev I.V."/>
            <person name="Lindberg D.R."/>
            <person name="Seaver E.C."/>
            <person name="Weisblat D.A."/>
            <person name="Putnam N.H."/>
            <person name="Rokhsar D.S."/>
        </authorList>
    </citation>
    <scope>NUCLEOTIDE SEQUENCE [LARGE SCALE GENOMIC DNA]</scope>
</reference>
<gene>
    <name evidence="11" type="ORF">LOTGIDRAFT_52002</name>
</gene>
<dbReference type="SMART" id="SM00487">
    <property type="entry name" value="DEXDc"/>
    <property type="match status" value="1"/>
</dbReference>
<dbReference type="InterPro" id="IPR000629">
    <property type="entry name" value="RNA-helicase_DEAD-box_CS"/>
</dbReference>
<dbReference type="SMART" id="SM00490">
    <property type="entry name" value="HELICc"/>
    <property type="match status" value="1"/>
</dbReference>
<dbReference type="Pfam" id="PF00271">
    <property type="entry name" value="Helicase_C"/>
    <property type="match status" value="1"/>
</dbReference>
<evidence type="ECO:0000259" key="10">
    <source>
        <dbReference type="PROSITE" id="PS51194"/>
    </source>
</evidence>
<dbReference type="PROSITE" id="PS51194">
    <property type="entry name" value="HELICASE_CTER"/>
    <property type="match status" value="1"/>
</dbReference>
<dbReference type="InterPro" id="IPR001650">
    <property type="entry name" value="Helicase_C-like"/>
</dbReference>
<dbReference type="OrthoDB" id="4310724at2759"/>
<evidence type="ECO:0000256" key="4">
    <source>
        <dbReference type="ARBA" id="ARBA00022840"/>
    </source>
</evidence>
<feature type="region of interest" description="Disordered" evidence="8">
    <location>
        <begin position="74"/>
        <end position="108"/>
    </location>
</feature>
<dbReference type="KEGG" id="lgi:LOTGIDRAFT_52002"/>